<keyword evidence="3 10" id="KW-1003">Cell membrane</keyword>
<keyword evidence="6 10" id="KW-0630">Potassium</keyword>
<evidence type="ECO:0000256" key="8">
    <source>
        <dbReference type="ARBA" id="ARBA00023065"/>
    </source>
</evidence>
<evidence type="ECO:0000313" key="13">
    <source>
        <dbReference type="Proteomes" id="UP001239909"/>
    </source>
</evidence>
<evidence type="ECO:0000256" key="7">
    <source>
        <dbReference type="ARBA" id="ARBA00022989"/>
    </source>
</evidence>
<evidence type="ECO:0000256" key="3">
    <source>
        <dbReference type="ARBA" id="ARBA00022475"/>
    </source>
</evidence>
<keyword evidence="7 11" id="KW-1133">Transmembrane helix</keyword>
<evidence type="ECO:0000256" key="6">
    <source>
        <dbReference type="ARBA" id="ARBA00022958"/>
    </source>
</evidence>
<feature type="transmembrane region" description="Helical" evidence="11">
    <location>
        <begin position="7"/>
        <end position="28"/>
    </location>
</feature>
<comment type="function">
    <text evidence="10">Low-affinity potassium transport system. Interacts with Trk system potassium uptake protein TrkA.</text>
</comment>
<name>A0ABQ6LJB5_9RHOB</name>
<feature type="transmembrane region" description="Helical" evidence="11">
    <location>
        <begin position="71"/>
        <end position="92"/>
    </location>
</feature>
<gene>
    <name evidence="12" type="ORF">LNKW23_25710</name>
</gene>
<dbReference type="RefSeq" id="WP_285672152.1">
    <property type="nucleotide sequence ID" value="NZ_BSYI01000018.1"/>
</dbReference>
<comment type="subcellular location">
    <subcellularLocation>
        <location evidence="10">Cell inner membrane</location>
        <topology evidence="10">Multi-pass membrane protein</topology>
    </subcellularLocation>
    <subcellularLocation>
        <location evidence="1">Cell membrane</location>
        <topology evidence="1">Multi-pass membrane protein</topology>
    </subcellularLocation>
</comment>
<reference evidence="12 13" key="1">
    <citation type="submission" date="2023-04" db="EMBL/GenBank/DDBJ databases">
        <title>Marinoamorphus aggregata gen. nov., sp. Nov., isolate from tissue of brittle star Ophioplocus japonicus.</title>
        <authorList>
            <person name="Kawano K."/>
            <person name="Sawayama S."/>
            <person name="Nakagawa S."/>
        </authorList>
    </citation>
    <scope>NUCLEOTIDE SEQUENCE [LARGE SCALE GENOMIC DNA]</scope>
    <source>
        <strain evidence="12 13">NKW23</strain>
    </source>
</reference>
<sequence>MYDIRPVASVIGRLTAVLGATMILAAMIDAYSGHENWRGTGFAAFLTLTASSAVVLVTRSAIEERLSRQQAFLLTTLVWVVLPVFGALPFLYGPADTPYRLDFTDAYFEAVSGLTTTGATVMSQLDTAPPGLLFWRAVLQWYGGVGIVVFAMVFLPAMKIGGMQFFRSESFDIGTDILPRAAEVAGQLFWIYLALTVGCVLAYSATGMEAFDAICHAMTTVSTGGLGNYDTSFAGFSAGAQYVAVLFMMLAALPFIRFIELSRGRARPIVRDRQVQGFLGVVLVVSGLVMLWLLFEGRTDVEAAFRASLFNITSITTGTGYASAPYDSWGGLPIALFFTVALIGGCAGSTSCSAKVFRYQILFAALIQQIRRIHSPSGIFPLRYDNRAVEPEVLSSVMAFFFVFVTALSVWAILLSMFGLPAITAISGAVAVLANVGPGLGTQIGPSGNYADLPEGAKWICSMGMLLGRLEFISVLVLLTPSFWRR</sequence>
<feature type="transmembrane region" description="Helical" evidence="11">
    <location>
        <begin position="418"/>
        <end position="437"/>
    </location>
</feature>
<dbReference type="PIRSF" id="PIRSF006247">
    <property type="entry name" value="TrkH"/>
    <property type="match status" value="1"/>
</dbReference>
<protein>
    <recommendedName>
        <fullName evidence="10">Trk system potassium uptake protein</fullName>
    </recommendedName>
</protein>
<evidence type="ECO:0000256" key="9">
    <source>
        <dbReference type="ARBA" id="ARBA00023136"/>
    </source>
</evidence>
<dbReference type="EMBL" id="BSYI01000018">
    <property type="protein sequence ID" value="GMG83358.1"/>
    <property type="molecule type" value="Genomic_DNA"/>
</dbReference>
<dbReference type="Proteomes" id="UP001239909">
    <property type="component" value="Unassembled WGS sequence"/>
</dbReference>
<feature type="transmembrane region" description="Helical" evidence="11">
    <location>
        <begin position="40"/>
        <end position="59"/>
    </location>
</feature>
<feature type="transmembrane region" description="Helical" evidence="11">
    <location>
        <begin position="233"/>
        <end position="256"/>
    </location>
</feature>
<dbReference type="PANTHER" id="PTHR32024:SF3">
    <property type="entry name" value="TRK SYSTEM POTASSIUM UPTAKE PROTEIN"/>
    <property type="match status" value="1"/>
</dbReference>
<evidence type="ECO:0000313" key="12">
    <source>
        <dbReference type="EMBL" id="GMG83358.1"/>
    </source>
</evidence>
<keyword evidence="4 10" id="KW-0633">Potassium transport</keyword>
<dbReference type="Pfam" id="PF02386">
    <property type="entry name" value="TrkH"/>
    <property type="match status" value="1"/>
</dbReference>
<keyword evidence="10" id="KW-0997">Cell inner membrane</keyword>
<keyword evidence="13" id="KW-1185">Reference proteome</keyword>
<keyword evidence="5 11" id="KW-0812">Transmembrane</keyword>
<evidence type="ECO:0000256" key="1">
    <source>
        <dbReference type="ARBA" id="ARBA00004651"/>
    </source>
</evidence>
<feature type="transmembrane region" description="Helical" evidence="11">
    <location>
        <begin position="393"/>
        <end position="411"/>
    </location>
</feature>
<feature type="transmembrane region" description="Helical" evidence="11">
    <location>
        <begin position="188"/>
        <end position="206"/>
    </location>
</feature>
<keyword evidence="9 10" id="KW-0472">Membrane</keyword>
<proteinExistence type="inferred from homology"/>
<evidence type="ECO:0000256" key="11">
    <source>
        <dbReference type="SAM" id="Phobius"/>
    </source>
</evidence>
<comment type="similarity">
    <text evidence="10">Belongs to the TrkH potassium transport family.</text>
</comment>
<feature type="transmembrane region" description="Helical" evidence="11">
    <location>
        <begin position="329"/>
        <end position="349"/>
    </location>
</feature>
<feature type="transmembrane region" description="Helical" evidence="11">
    <location>
        <begin position="277"/>
        <end position="295"/>
    </location>
</feature>
<keyword evidence="8 10" id="KW-0406">Ion transport</keyword>
<keyword evidence="2 10" id="KW-0813">Transport</keyword>
<organism evidence="12 13">
    <name type="scientific">Paralimibaculum aggregatum</name>
    <dbReference type="NCBI Taxonomy" id="3036245"/>
    <lineage>
        <taxon>Bacteria</taxon>
        <taxon>Pseudomonadati</taxon>
        <taxon>Pseudomonadota</taxon>
        <taxon>Alphaproteobacteria</taxon>
        <taxon>Rhodobacterales</taxon>
        <taxon>Paracoccaceae</taxon>
        <taxon>Paralimibaculum</taxon>
    </lineage>
</organism>
<comment type="caution">
    <text evidence="12">The sequence shown here is derived from an EMBL/GenBank/DDBJ whole genome shotgun (WGS) entry which is preliminary data.</text>
</comment>
<evidence type="ECO:0000256" key="2">
    <source>
        <dbReference type="ARBA" id="ARBA00022448"/>
    </source>
</evidence>
<feature type="transmembrane region" description="Helical" evidence="11">
    <location>
        <begin position="139"/>
        <end position="158"/>
    </location>
</feature>
<dbReference type="PANTHER" id="PTHR32024">
    <property type="entry name" value="TRK SYSTEM POTASSIUM UPTAKE PROTEIN TRKG-RELATED"/>
    <property type="match status" value="1"/>
</dbReference>
<dbReference type="InterPro" id="IPR004772">
    <property type="entry name" value="TrkH"/>
</dbReference>
<dbReference type="InterPro" id="IPR003445">
    <property type="entry name" value="Cat_transpt"/>
</dbReference>
<accession>A0ABQ6LJB5</accession>
<evidence type="ECO:0000256" key="4">
    <source>
        <dbReference type="ARBA" id="ARBA00022538"/>
    </source>
</evidence>
<evidence type="ECO:0000256" key="10">
    <source>
        <dbReference type="PIRNR" id="PIRNR006247"/>
    </source>
</evidence>
<evidence type="ECO:0000256" key="5">
    <source>
        <dbReference type="ARBA" id="ARBA00022692"/>
    </source>
</evidence>